<dbReference type="PIRSF" id="PIRSF032025">
    <property type="entry name" value="UCP032025"/>
    <property type="match status" value="1"/>
</dbReference>
<evidence type="ECO:0000313" key="2">
    <source>
        <dbReference type="Proteomes" id="UP000032679"/>
    </source>
</evidence>
<protein>
    <recommendedName>
        <fullName evidence="3">Lysophospholipase</fullName>
    </recommendedName>
</protein>
<dbReference type="Proteomes" id="UP000032679">
    <property type="component" value="Unassembled WGS sequence"/>
</dbReference>
<dbReference type="RefSeq" id="WP_048850910.1">
    <property type="nucleotide sequence ID" value="NZ_BALE01000051.1"/>
</dbReference>
<gene>
    <name evidence="1" type="ORF">Tasa_051_011</name>
</gene>
<dbReference type="OrthoDB" id="9798292at2"/>
<organism evidence="1 2">
    <name type="scientific">Tanticharoenia sakaeratensis NBRC 103193</name>
    <dbReference type="NCBI Taxonomy" id="1231623"/>
    <lineage>
        <taxon>Bacteria</taxon>
        <taxon>Pseudomonadati</taxon>
        <taxon>Pseudomonadota</taxon>
        <taxon>Alphaproteobacteria</taxon>
        <taxon>Acetobacterales</taxon>
        <taxon>Acetobacteraceae</taxon>
        <taxon>Tanticharoenia</taxon>
    </lineage>
</organism>
<dbReference type="InterPro" id="IPR008320">
    <property type="entry name" value="UCP032025"/>
</dbReference>
<accession>A0A0D6MQ74</accession>
<evidence type="ECO:0008006" key="3">
    <source>
        <dbReference type="Google" id="ProtNLM"/>
    </source>
</evidence>
<reference evidence="1 2" key="1">
    <citation type="submission" date="2012-10" db="EMBL/GenBank/DDBJ databases">
        <title>Genome sequencing of Tanticharoenia sakaeratensis NBRC 103193.</title>
        <authorList>
            <person name="Azuma Y."/>
            <person name="Hadano H."/>
            <person name="Hirakawa H."/>
            <person name="Matsushita K."/>
        </authorList>
    </citation>
    <scope>NUCLEOTIDE SEQUENCE [LARGE SCALE GENOMIC DNA]</scope>
    <source>
        <strain evidence="1 2">NBRC 103193</strain>
    </source>
</reference>
<dbReference type="EMBL" id="BALE01000051">
    <property type="protein sequence ID" value="GAN55606.1"/>
    <property type="molecule type" value="Genomic_DNA"/>
</dbReference>
<name>A0A0D6MQ74_9PROT</name>
<proteinExistence type="predicted"/>
<keyword evidence="2" id="KW-1185">Reference proteome</keyword>
<evidence type="ECO:0000313" key="1">
    <source>
        <dbReference type="EMBL" id="GAN55606.1"/>
    </source>
</evidence>
<dbReference type="Pfam" id="PF07370">
    <property type="entry name" value="DUF1489"/>
    <property type="match status" value="1"/>
</dbReference>
<dbReference type="AlphaFoldDB" id="A0A0D6MQ74"/>
<dbReference type="STRING" id="1231623.Tasa_051_011"/>
<sequence length="139" mass="15101">MLHIIKLAVGCDSLGTLAARMNQQRLGDRWVVHTRTMPKRADEVLAGGSLFRVVDGLVLCRQPIVGLEPSMRPDGTQGTLIVVSKDIIPVQPRPLRPFQGWRYLKPEDAPADIDAGGAADGVGAMPPEMRRELAELGLL</sequence>
<comment type="caution">
    <text evidence="1">The sequence shown here is derived from an EMBL/GenBank/DDBJ whole genome shotgun (WGS) entry which is preliminary data.</text>
</comment>